<dbReference type="HOGENOM" id="CLU_010119_6_1_1"/>
<evidence type="ECO:0000256" key="1">
    <source>
        <dbReference type="ARBA" id="ARBA00008056"/>
    </source>
</evidence>
<keyword evidence="5" id="KW-1185">Reference proteome</keyword>
<proteinExistence type="inferred from homology"/>
<dbReference type="PROSITE" id="PS51471">
    <property type="entry name" value="FE2OG_OXY"/>
    <property type="match status" value="1"/>
</dbReference>
<feature type="domain" description="Fe2OG dioxygenase" evidence="3">
    <location>
        <begin position="201"/>
        <end position="320"/>
    </location>
</feature>
<evidence type="ECO:0000313" key="4">
    <source>
        <dbReference type="EMBL" id="EPE28438.1"/>
    </source>
</evidence>
<dbReference type="eggNOG" id="KOG0143">
    <property type="taxonomic scope" value="Eukaryota"/>
</dbReference>
<keyword evidence="2" id="KW-0479">Metal-binding</keyword>
<dbReference type="Pfam" id="PF03171">
    <property type="entry name" value="2OG-FeII_Oxy"/>
    <property type="match status" value="1"/>
</dbReference>
<sequence>MTEFEVPIVDASLFLDGDSLKRQIFANQLRDSLIQHGFVRVINHGISDDMIEEIFDWSKRFFHLPVDIKSEILHFADGSNPQRGWSSVGSESTAKLFHALKPGTSDKDIKPDIKVTNQSRICMISLYKTNRFQIKEHFDMSGTVDSKYPNKWLAESSISGFRSFMEDFYERCNSVSMLLLEAMEISLNLPAGSFTAKCQQKAHELRLNHYPAVKQERISPEINRVWPHTDLGAITCLFQDTVGGLEIEDRTHRGTFRPIPPGPRGEMIVNISETMQRWSNGMIPAGVHQVTLPPSLENKSVNGNIPNIPERYSIPYFVKADYNASVGPLPQFQQSSAPSAYPDMTGLEFHRRRLAQAY</sequence>
<name>S3DPQ0_GLAL2</name>
<accession>S3DPQ0</accession>
<evidence type="ECO:0000256" key="2">
    <source>
        <dbReference type="RuleBase" id="RU003682"/>
    </source>
</evidence>
<dbReference type="GO" id="GO:0016491">
    <property type="term" value="F:oxidoreductase activity"/>
    <property type="evidence" value="ECO:0007669"/>
    <property type="project" value="UniProtKB-KW"/>
</dbReference>
<keyword evidence="2" id="KW-0560">Oxidoreductase</keyword>
<organism evidence="4 5">
    <name type="scientific">Glarea lozoyensis (strain ATCC 20868 / MF5171)</name>
    <dbReference type="NCBI Taxonomy" id="1116229"/>
    <lineage>
        <taxon>Eukaryota</taxon>
        <taxon>Fungi</taxon>
        <taxon>Dikarya</taxon>
        <taxon>Ascomycota</taxon>
        <taxon>Pezizomycotina</taxon>
        <taxon>Leotiomycetes</taxon>
        <taxon>Helotiales</taxon>
        <taxon>Helotiaceae</taxon>
        <taxon>Glarea</taxon>
    </lineage>
</organism>
<reference evidence="4 5" key="1">
    <citation type="journal article" date="2013" name="BMC Genomics">
        <title>Genomics-driven discovery of the pneumocandin biosynthetic gene cluster in the fungus Glarea lozoyensis.</title>
        <authorList>
            <person name="Chen L."/>
            <person name="Yue Q."/>
            <person name="Zhang X."/>
            <person name="Xiang M."/>
            <person name="Wang C."/>
            <person name="Li S."/>
            <person name="Che Y."/>
            <person name="Ortiz-Lopez F.J."/>
            <person name="Bills G.F."/>
            <person name="Liu X."/>
            <person name="An Z."/>
        </authorList>
    </citation>
    <scope>NUCLEOTIDE SEQUENCE [LARGE SCALE GENOMIC DNA]</scope>
    <source>
        <strain evidence="5">ATCC 20868 / MF5171</strain>
    </source>
</reference>
<dbReference type="InterPro" id="IPR050231">
    <property type="entry name" value="Iron_ascorbate_oxido_reductase"/>
</dbReference>
<dbReference type="RefSeq" id="XP_008084346.1">
    <property type="nucleotide sequence ID" value="XM_008086155.1"/>
</dbReference>
<dbReference type="STRING" id="1116229.S3DPQ0"/>
<dbReference type="InterPro" id="IPR027443">
    <property type="entry name" value="IPNS-like_sf"/>
</dbReference>
<dbReference type="PANTHER" id="PTHR47990">
    <property type="entry name" value="2-OXOGLUTARATE (2OG) AND FE(II)-DEPENDENT OXYGENASE SUPERFAMILY PROTEIN-RELATED"/>
    <property type="match status" value="1"/>
</dbReference>
<dbReference type="GO" id="GO:0046872">
    <property type="term" value="F:metal ion binding"/>
    <property type="evidence" value="ECO:0007669"/>
    <property type="project" value="UniProtKB-KW"/>
</dbReference>
<gene>
    <name evidence="4" type="ORF">GLAREA_09558</name>
</gene>
<dbReference type="Gene3D" id="2.60.120.330">
    <property type="entry name" value="B-lactam Antibiotic, Isopenicillin N Synthase, Chain"/>
    <property type="match status" value="1"/>
</dbReference>
<dbReference type="OrthoDB" id="288590at2759"/>
<dbReference type="Proteomes" id="UP000016922">
    <property type="component" value="Unassembled WGS sequence"/>
</dbReference>
<keyword evidence="2" id="KW-0408">Iron</keyword>
<dbReference type="InterPro" id="IPR044861">
    <property type="entry name" value="IPNS-like_FE2OG_OXY"/>
</dbReference>
<dbReference type="SUPFAM" id="SSF51197">
    <property type="entry name" value="Clavaminate synthase-like"/>
    <property type="match status" value="1"/>
</dbReference>
<dbReference type="InterPro" id="IPR005123">
    <property type="entry name" value="Oxoglu/Fe-dep_dioxygenase_dom"/>
</dbReference>
<dbReference type="EMBL" id="KE145368">
    <property type="protein sequence ID" value="EPE28438.1"/>
    <property type="molecule type" value="Genomic_DNA"/>
</dbReference>
<dbReference type="OMA" id="SETMQRW"/>
<dbReference type="Pfam" id="PF14226">
    <property type="entry name" value="DIOX_N"/>
    <property type="match status" value="1"/>
</dbReference>
<dbReference type="GeneID" id="19468606"/>
<dbReference type="KEGG" id="glz:GLAREA_09558"/>
<comment type="similarity">
    <text evidence="1 2">Belongs to the iron/ascorbate-dependent oxidoreductase family.</text>
</comment>
<dbReference type="AlphaFoldDB" id="S3DPQ0"/>
<dbReference type="InterPro" id="IPR026992">
    <property type="entry name" value="DIOX_N"/>
</dbReference>
<evidence type="ECO:0000259" key="3">
    <source>
        <dbReference type="PROSITE" id="PS51471"/>
    </source>
</evidence>
<evidence type="ECO:0000313" key="5">
    <source>
        <dbReference type="Proteomes" id="UP000016922"/>
    </source>
</evidence>
<protein>
    <submittedName>
        <fullName evidence="4">Clavaminate synthase-like protein</fullName>
    </submittedName>
</protein>
<dbReference type="GO" id="GO:0044283">
    <property type="term" value="P:small molecule biosynthetic process"/>
    <property type="evidence" value="ECO:0007669"/>
    <property type="project" value="UniProtKB-ARBA"/>
</dbReference>